<protein>
    <recommendedName>
        <fullName evidence="6">Glycoside hydrolase family 76 protein</fullName>
    </recommendedName>
</protein>
<dbReference type="STRING" id="1314674.A0A0D7B6R0"/>
<feature type="region of interest" description="Disordered" evidence="1">
    <location>
        <begin position="551"/>
        <end position="583"/>
    </location>
</feature>
<dbReference type="CDD" id="cd12087">
    <property type="entry name" value="TM_EGFR-like"/>
    <property type="match status" value="1"/>
</dbReference>
<dbReference type="OrthoDB" id="3068171at2759"/>
<keyword evidence="2" id="KW-0472">Membrane</keyword>
<dbReference type="AlphaFoldDB" id="A0A0D7B6R0"/>
<gene>
    <name evidence="4" type="ORF">CYLTODRAFT_491653</name>
</gene>
<proteinExistence type="predicted"/>
<evidence type="ECO:0000256" key="2">
    <source>
        <dbReference type="SAM" id="Phobius"/>
    </source>
</evidence>
<feature type="chain" id="PRO_5002317129" description="Glycoside hydrolase family 76 protein" evidence="3">
    <location>
        <begin position="20"/>
        <end position="583"/>
    </location>
</feature>
<evidence type="ECO:0000313" key="4">
    <source>
        <dbReference type="EMBL" id="KIY66233.1"/>
    </source>
</evidence>
<keyword evidence="3" id="KW-0732">Signal</keyword>
<evidence type="ECO:0000256" key="3">
    <source>
        <dbReference type="SAM" id="SignalP"/>
    </source>
</evidence>
<accession>A0A0D7B6R0</accession>
<name>A0A0D7B6R0_9AGAR</name>
<evidence type="ECO:0008006" key="6">
    <source>
        <dbReference type="Google" id="ProtNLM"/>
    </source>
</evidence>
<feature type="transmembrane region" description="Helical" evidence="2">
    <location>
        <begin position="407"/>
        <end position="432"/>
    </location>
</feature>
<feature type="region of interest" description="Disordered" evidence="1">
    <location>
        <begin position="499"/>
        <end position="539"/>
    </location>
</feature>
<dbReference type="EMBL" id="KN880561">
    <property type="protein sequence ID" value="KIY66233.1"/>
    <property type="molecule type" value="Genomic_DNA"/>
</dbReference>
<evidence type="ECO:0000313" key="5">
    <source>
        <dbReference type="Proteomes" id="UP000054007"/>
    </source>
</evidence>
<keyword evidence="2" id="KW-0812">Transmembrane</keyword>
<feature type="compositionally biased region" description="Polar residues" evidence="1">
    <location>
        <begin position="506"/>
        <end position="528"/>
    </location>
</feature>
<keyword evidence="2" id="KW-1133">Transmembrane helix</keyword>
<organism evidence="4 5">
    <name type="scientific">Cylindrobasidium torrendii FP15055 ss-10</name>
    <dbReference type="NCBI Taxonomy" id="1314674"/>
    <lineage>
        <taxon>Eukaryota</taxon>
        <taxon>Fungi</taxon>
        <taxon>Dikarya</taxon>
        <taxon>Basidiomycota</taxon>
        <taxon>Agaricomycotina</taxon>
        <taxon>Agaricomycetes</taxon>
        <taxon>Agaricomycetidae</taxon>
        <taxon>Agaricales</taxon>
        <taxon>Marasmiineae</taxon>
        <taxon>Physalacriaceae</taxon>
        <taxon>Cylindrobasidium</taxon>
    </lineage>
</organism>
<dbReference type="Proteomes" id="UP000054007">
    <property type="component" value="Unassembled WGS sequence"/>
</dbReference>
<sequence>MALPAYAFLLFMAAAPALGAESLDVPSTWRKPSISQTWAEAETIVTDSFQPVFDALSTNQFADDTFYAIVATFDMYRGSTKYVDVINTYYAQKVFDGEVKDLGKGLQAIRVYNAYSNADALDFAKQAWDWGRTYTITADDASSGSISTKNFTLESQCDGVTMAGASFWSTAVGEKTVWAVPTAQFFTLSTYLANLTSNSMYLDAAKESGAVLISQFNLTGNGNGKATLSALNNDGDCRSDRWGATDSQVTQAGMFLDGLAVLADDVELAGSKVVDLRRTMASVTITTDKACAAQNGVIQSTAKAGSLDLVYGLGHIYNRTSDEDLKEYIGKYLAVQYNGILDLASNGDNYSGGWNGDAATGYDQTNQTLAAFGLVNGALTILPKASTGATAGGDTGSSNNDSSSTNLAGPIAGGVVGGLAIAGLIAGLWFFLRRRKQQRDNDPNFSVDDFPSDKYAMPTVTPFTVPGATQSSITPGRDSLGTYTPVVEEFNPYEQNASAAAAAGRTPSNHGPLSIRSNTVSMNPPSTTSDDRNPDNIPTDTLVRILNTRIQQQQGSAWEGETAPPAYEGQSSQSVTVVPPRKS</sequence>
<reference evidence="4 5" key="1">
    <citation type="journal article" date="2015" name="Fungal Genet. Biol.">
        <title>Evolution of novel wood decay mechanisms in Agaricales revealed by the genome sequences of Fistulina hepatica and Cylindrobasidium torrendii.</title>
        <authorList>
            <person name="Floudas D."/>
            <person name="Held B.W."/>
            <person name="Riley R."/>
            <person name="Nagy L.G."/>
            <person name="Koehler G."/>
            <person name="Ransdell A.S."/>
            <person name="Younus H."/>
            <person name="Chow J."/>
            <person name="Chiniquy J."/>
            <person name="Lipzen A."/>
            <person name="Tritt A."/>
            <person name="Sun H."/>
            <person name="Haridas S."/>
            <person name="LaButti K."/>
            <person name="Ohm R.A."/>
            <person name="Kues U."/>
            <person name="Blanchette R.A."/>
            <person name="Grigoriev I.V."/>
            <person name="Minto R.E."/>
            <person name="Hibbett D.S."/>
        </authorList>
    </citation>
    <scope>NUCLEOTIDE SEQUENCE [LARGE SCALE GENOMIC DNA]</scope>
    <source>
        <strain evidence="4 5">FP15055 ss-10</strain>
    </source>
</reference>
<evidence type="ECO:0000256" key="1">
    <source>
        <dbReference type="SAM" id="MobiDB-lite"/>
    </source>
</evidence>
<keyword evidence="5" id="KW-1185">Reference proteome</keyword>
<feature type="signal peptide" evidence="3">
    <location>
        <begin position="1"/>
        <end position="19"/>
    </location>
</feature>